<dbReference type="PANTHER" id="PTHR42760">
    <property type="entry name" value="SHORT-CHAIN DEHYDROGENASES/REDUCTASES FAMILY MEMBER"/>
    <property type="match status" value="1"/>
</dbReference>
<dbReference type="GO" id="GO:0016616">
    <property type="term" value="F:oxidoreductase activity, acting on the CH-OH group of donors, NAD or NADP as acceptor"/>
    <property type="evidence" value="ECO:0007669"/>
    <property type="project" value="TreeGrafter"/>
</dbReference>
<dbReference type="InterPro" id="IPR020904">
    <property type="entry name" value="Sc_DH/Rdtase_CS"/>
</dbReference>
<name>A0A7K1FM27_9ACTN</name>
<dbReference type="InterPro" id="IPR036291">
    <property type="entry name" value="NAD(P)-bd_dom_sf"/>
</dbReference>
<organism evidence="4 5">
    <name type="scientific">Nakamurella alba</name>
    <dbReference type="NCBI Taxonomy" id="2665158"/>
    <lineage>
        <taxon>Bacteria</taxon>
        <taxon>Bacillati</taxon>
        <taxon>Actinomycetota</taxon>
        <taxon>Actinomycetes</taxon>
        <taxon>Nakamurellales</taxon>
        <taxon>Nakamurellaceae</taxon>
        <taxon>Nakamurella</taxon>
    </lineage>
</organism>
<feature type="domain" description="Ketoreductase" evidence="3">
    <location>
        <begin position="5"/>
        <end position="175"/>
    </location>
</feature>
<reference evidence="4 5" key="1">
    <citation type="submission" date="2019-11" db="EMBL/GenBank/DDBJ databases">
        <authorList>
            <person name="Jiang L.-Q."/>
        </authorList>
    </citation>
    <scope>NUCLEOTIDE SEQUENCE [LARGE SCALE GENOMIC DNA]</scope>
    <source>
        <strain evidence="4 5">YIM 132087</strain>
    </source>
</reference>
<dbReference type="InterPro" id="IPR002347">
    <property type="entry name" value="SDR_fam"/>
</dbReference>
<dbReference type="SUPFAM" id="SSF51735">
    <property type="entry name" value="NAD(P)-binding Rossmann-fold domains"/>
    <property type="match status" value="1"/>
</dbReference>
<evidence type="ECO:0000256" key="2">
    <source>
        <dbReference type="ARBA" id="ARBA00023002"/>
    </source>
</evidence>
<dbReference type="PRINTS" id="PR00081">
    <property type="entry name" value="GDHRDH"/>
</dbReference>
<protein>
    <submittedName>
        <fullName evidence="4">SDR family oxidoreductase</fullName>
    </submittedName>
</protein>
<dbReference type="CDD" id="cd05233">
    <property type="entry name" value="SDR_c"/>
    <property type="match status" value="1"/>
</dbReference>
<comment type="caution">
    <text evidence="4">The sequence shown here is derived from an EMBL/GenBank/DDBJ whole genome shotgun (WGS) entry which is preliminary data.</text>
</comment>
<evidence type="ECO:0000256" key="1">
    <source>
        <dbReference type="ARBA" id="ARBA00006484"/>
    </source>
</evidence>
<dbReference type="PROSITE" id="PS00061">
    <property type="entry name" value="ADH_SHORT"/>
    <property type="match status" value="1"/>
</dbReference>
<dbReference type="AlphaFoldDB" id="A0A7K1FM27"/>
<dbReference type="SMART" id="SM00822">
    <property type="entry name" value="PKS_KR"/>
    <property type="match status" value="1"/>
</dbReference>
<evidence type="ECO:0000313" key="4">
    <source>
        <dbReference type="EMBL" id="MTD15212.1"/>
    </source>
</evidence>
<keyword evidence="5" id="KW-1185">Reference proteome</keyword>
<gene>
    <name evidence="4" type="ORF">GIS00_14815</name>
</gene>
<dbReference type="PANTHER" id="PTHR42760:SF123">
    <property type="entry name" value="OXIDOREDUCTASE"/>
    <property type="match status" value="1"/>
</dbReference>
<comment type="similarity">
    <text evidence="1">Belongs to the short-chain dehydrogenases/reductases (SDR) family.</text>
</comment>
<evidence type="ECO:0000259" key="3">
    <source>
        <dbReference type="SMART" id="SM00822"/>
    </source>
</evidence>
<dbReference type="RefSeq" id="WP_154769164.1">
    <property type="nucleotide sequence ID" value="NZ_WLYK01000005.1"/>
</dbReference>
<dbReference type="FunFam" id="3.40.50.720:FF:000084">
    <property type="entry name" value="Short-chain dehydrogenase reductase"/>
    <property type="match status" value="1"/>
</dbReference>
<evidence type="ECO:0000313" key="5">
    <source>
        <dbReference type="Proteomes" id="UP000460221"/>
    </source>
</evidence>
<keyword evidence="2" id="KW-0560">Oxidoreductase</keyword>
<sequence>MSAPKVAVITGAAGGIGAATARALAKDGWDLALVDRSTDALDGLTAELPGARAFGCDIRDPAAVAATAAGIIAGGGPLGALVTCAGVGDVVPLAGTGDELWSDTIAVNLSGTFYWCREVLPELQRQGGGVVVTVASTTALMGLPGRAAYAASKAGVIGLARTLAIEFAGDGIRVVPVTPGATLTPLVRQGYQHAEDPAAAEAAHARLQPIGRLSRPEEIADTIAFVCSPRAATITGAPLVVDGGYSSGGVSWNS</sequence>
<dbReference type="Pfam" id="PF13561">
    <property type="entry name" value="adh_short_C2"/>
    <property type="match status" value="1"/>
</dbReference>
<dbReference type="Proteomes" id="UP000460221">
    <property type="component" value="Unassembled WGS sequence"/>
</dbReference>
<dbReference type="Gene3D" id="3.40.50.720">
    <property type="entry name" value="NAD(P)-binding Rossmann-like Domain"/>
    <property type="match status" value="1"/>
</dbReference>
<dbReference type="PRINTS" id="PR00080">
    <property type="entry name" value="SDRFAMILY"/>
</dbReference>
<dbReference type="GO" id="GO:0030497">
    <property type="term" value="P:fatty acid elongation"/>
    <property type="evidence" value="ECO:0007669"/>
    <property type="project" value="TreeGrafter"/>
</dbReference>
<dbReference type="EMBL" id="WLYK01000005">
    <property type="protein sequence ID" value="MTD15212.1"/>
    <property type="molecule type" value="Genomic_DNA"/>
</dbReference>
<dbReference type="InterPro" id="IPR057326">
    <property type="entry name" value="KR_dom"/>
</dbReference>
<proteinExistence type="inferred from homology"/>
<accession>A0A7K1FM27</accession>